<dbReference type="Gene3D" id="3.10.450.40">
    <property type="match status" value="1"/>
</dbReference>
<dbReference type="Pfam" id="PF04965">
    <property type="entry name" value="GPW_gp25"/>
    <property type="match status" value="1"/>
</dbReference>
<organism evidence="2 3">
    <name type="scientific">Phaeobacter italicus</name>
    <dbReference type="NCBI Taxonomy" id="481446"/>
    <lineage>
        <taxon>Bacteria</taxon>
        <taxon>Pseudomonadati</taxon>
        <taxon>Pseudomonadota</taxon>
        <taxon>Alphaproteobacteria</taxon>
        <taxon>Rhodobacterales</taxon>
        <taxon>Roseobacteraceae</taxon>
        <taxon>Phaeobacter</taxon>
    </lineage>
</organism>
<protein>
    <submittedName>
        <fullName evidence="2">Baseplate wedge subunit</fullName>
    </submittedName>
</protein>
<evidence type="ECO:0000313" key="3">
    <source>
        <dbReference type="Proteomes" id="UP000043764"/>
    </source>
</evidence>
<evidence type="ECO:0000313" key="2">
    <source>
        <dbReference type="EMBL" id="CRL09750.1"/>
    </source>
</evidence>
<dbReference type="Proteomes" id="UP000043764">
    <property type="component" value="Unassembled WGS sequence"/>
</dbReference>
<accession>A0A0H5DE24</accession>
<dbReference type="InterPro" id="IPR007048">
    <property type="entry name" value="IraD/Gp25-like"/>
</dbReference>
<evidence type="ECO:0000259" key="1">
    <source>
        <dbReference type="Pfam" id="PF04965"/>
    </source>
</evidence>
<dbReference type="RefSeq" id="WP_008558926.1">
    <property type="nucleotide sequence ID" value="NZ_CVRL01000006.1"/>
</dbReference>
<dbReference type="EMBL" id="CVRL01000006">
    <property type="protein sequence ID" value="CRL09750.1"/>
    <property type="molecule type" value="Genomic_DNA"/>
</dbReference>
<feature type="domain" description="IraD/Gp25-like" evidence="1">
    <location>
        <begin position="16"/>
        <end position="89"/>
    </location>
</feature>
<dbReference type="GeneID" id="78399553"/>
<dbReference type="AlphaFoldDB" id="A0A0H5DE24"/>
<name>A0A0H5DE24_9RHOB</name>
<gene>
    <name evidence="2" type="ORF">NIT7321_00584</name>
</gene>
<proteinExistence type="predicted"/>
<reference evidence="3" key="1">
    <citation type="submission" date="2015-05" db="EMBL/GenBank/DDBJ databases">
        <authorList>
            <person name="Rodrigo-Torres Lidia"/>
            <person name="Arahal R.David."/>
        </authorList>
    </citation>
    <scope>NUCLEOTIDE SEQUENCE [LARGE SCALE GENOMIC DNA]</scope>
    <source>
        <strain evidence="3">CECT 7321</strain>
    </source>
</reference>
<keyword evidence="3" id="KW-1185">Reference proteome</keyword>
<sequence>MDLDHRTGAMLDGWPAVVQSILIILSTRINTRVFLREFGSEVPKLVDAPQNEEGILSLYMAVAEALAKWEPRFELTNVEVAPSSDGAIILDLSGNYRPHALSGDVSTVTDEVRVVRVARGGADEWSLQT</sequence>
<dbReference type="SUPFAM" id="SSF160719">
    <property type="entry name" value="gpW/gp25-like"/>
    <property type="match status" value="1"/>
</dbReference>